<comment type="similarity">
    <text evidence="2">Belongs to the DedA family.</text>
</comment>
<accession>A0A2V1MZ16</accession>
<gene>
    <name evidence="9" type="ORF">DCM90_04785</name>
</gene>
<comment type="subcellular location">
    <subcellularLocation>
        <location evidence="1">Cell membrane</location>
        <topology evidence="1">Multi-pass membrane protein</topology>
    </subcellularLocation>
</comment>
<evidence type="ECO:0000256" key="5">
    <source>
        <dbReference type="ARBA" id="ARBA00022989"/>
    </source>
</evidence>
<keyword evidence="4 7" id="KW-0812">Transmembrane</keyword>
<comment type="caution">
    <text evidence="9">The sequence shown here is derived from an EMBL/GenBank/DDBJ whole genome shotgun (WGS) entry which is preliminary data.</text>
</comment>
<evidence type="ECO:0000256" key="1">
    <source>
        <dbReference type="ARBA" id="ARBA00004651"/>
    </source>
</evidence>
<reference evidence="9 10" key="1">
    <citation type="journal article" date="2018" name="Int. J. Syst. Evol. Microbiol.">
        <title>Lactobacillus bambusae sp. nov., isolated from a traditional fermented Ma-bamboo shoots of Taiwan.</title>
        <authorList>
            <person name="Wang L.-T."/>
        </authorList>
    </citation>
    <scope>NUCLEOTIDE SEQUENCE [LARGE SCALE GENOMIC DNA]</scope>
    <source>
        <strain evidence="9 10">BS-W1</strain>
    </source>
</reference>
<feature type="transmembrane region" description="Helical" evidence="7">
    <location>
        <begin position="180"/>
        <end position="199"/>
    </location>
</feature>
<evidence type="ECO:0000259" key="8">
    <source>
        <dbReference type="Pfam" id="PF09335"/>
    </source>
</evidence>
<dbReference type="Pfam" id="PF09335">
    <property type="entry name" value="VTT_dom"/>
    <property type="match status" value="1"/>
</dbReference>
<feature type="transmembrane region" description="Helical" evidence="7">
    <location>
        <begin position="51"/>
        <end position="73"/>
    </location>
</feature>
<feature type="transmembrane region" description="Helical" evidence="7">
    <location>
        <begin position="12"/>
        <end position="31"/>
    </location>
</feature>
<feature type="domain" description="VTT" evidence="8">
    <location>
        <begin position="31"/>
        <end position="162"/>
    </location>
</feature>
<evidence type="ECO:0000256" key="7">
    <source>
        <dbReference type="SAM" id="Phobius"/>
    </source>
</evidence>
<proteinExistence type="inferred from homology"/>
<dbReference type="RefSeq" id="WP_109250201.1">
    <property type="nucleotide sequence ID" value="NZ_QCXQ01000002.1"/>
</dbReference>
<keyword evidence="5 7" id="KW-1133">Transmembrane helix</keyword>
<name>A0A2V1MZ16_9LACO</name>
<dbReference type="EMBL" id="QCXQ01000002">
    <property type="protein sequence ID" value="PWG00254.1"/>
    <property type="molecule type" value="Genomic_DNA"/>
</dbReference>
<evidence type="ECO:0000256" key="6">
    <source>
        <dbReference type="ARBA" id="ARBA00023136"/>
    </source>
</evidence>
<feature type="transmembrane region" description="Helical" evidence="7">
    <location>
        <begin position="139"/>
        <end position="160"/>
    </location>
</feature>
<evidence type="ECO:0000256" key="3">
    <source>
        <dbReference type="ARBA" id="ARBA00022475"/>
    </source>
</evidence>
<sequence>MDNALITELISQFGYLGIAALIALENLFPPIPSELILTFAGFLTLSSTLTIPGVILAATVGAVTGALILYGAGRLVKAERLERWLGSRMGRYLHVRPAHIQRAQRYFQTHGLFAIFFGRFVPVVRSLISIPAGMSSYSLVRFIGFTFAGTLIWNTVLIFAGHLAGNAWPTILTTMKSYSTLLIIATGFLLISWASWAAFKRRRS</sequence>
<dbReference type="GO" id="GO:0005886">
    <property type="term" value="C:plasma membrane"/>
    <property type="evidence" value="ECO:0007669"/>
    <property type="project" value="UniProtKB-SubCell"/>
</dbReference>
<evidence type="ECO:0000256" key="2">
    <source>
        <dbReference type="ARBA" id="ARBA00010792"/>
    </source>
</evidence>
<keyword evidence="6 7" id="KW-0472">Membrane</keyword>
<dbReference type="InterPro" id="IPR051311">
    <property type="entry name" value="DedA_domain"/>
</dbReference>
<dbReference type="PANTHER" id="PTHR42709:SF6">
    <property type="entry name" value="UNDECAPRENYL PHOSPHATE TRANSPORTER A"/>
    <property type="match status" value="1"/>
</dbReference>
<keyword evidence="10" id="KW-1185">Reference proteome</keyword>
<dbReference type="AlphaFoldDB" id="A0A2V1MZ16"/>
<protein>
    <submittedName>
        <fullName evidence="9">Alkaline phosphatase</fullName>
    </submittedName>
</protein>
<dbReference type="InterPro" id="IPR032816">
    <property type="entry name" value="VTT_dom"/>
</dbReference>
<evidence type="ECO:0000313" key="9">
    <source>
        <dbReference type="EMBL" id="PWG00254.1"/>
    </source>
</evidence>
<evidence type="ECO:0000313" key="10">
    <source>
        <dbReference type="Proteomes" id="UP000245080"/>
    </source>
</evidence>
<dbReference type="Proteomes" id="UP000245080">
    <property type="component" value="Unassembled WGS sequence"/>
</dbReference>
<dbReference type="PANTHER" id="PTHR42709">
    <property type="entry name" value="ALKALINE PHOSPHATASE LIKE PROTEIN"/>
    <property type="match status" value="1"/>
</dbReference>
<evidence type="ECO:0000256" key="4">
    <source>
        <dbReference type="ARBA" id="ARBA00022692"/>
    </source>
</evidence>
<dbReference type="OrthoDB" id="9813426at2"/>
<organism evidence="9 10">
    <name type="scientific">Levilactobacillus bambusae</name>
    <dbReference type="NCBI Taxonomy" id="2024736"/>
    <lineage>
        <taxon>Bacteria</taxon>
        <taxon>Bacillati</taxon>
        <taxon>Bacillota</taxon>
        <taxon>Bacilli</taxon>
        <taxon>Lactobacillales</taxon>
        <taxon>Lactobacillaceae</taxon>
        <taxon>Levilactobacillus</taxon>
    </lineage>
</organism>
<keyword evidence="3" id="KW-1003">Cell membrane</keyword>